<proteinExistence type="predicted"/>
<feature type="region of interest" description="Disordered" evidence="1">
    <location>
        <begin position="70"/>
        <end position="92"/>
    </location>
</feature>
<feature type="compositionally biased region" description="Polar residues" evidence="1">
    <location>
        <begin position="162"/>
        <end position="190"/>
    </location>
</feature>
<evidence type="ECO:0000313" key="3">
    <source>
        <dbReference type="Proteomes" id="UP000032946"/>
    </source>
</evidence>
<name>A0A9P1KE95_9CYAN</name>
<evidence type="ECO:0000256" key="1">
    <source>
        <dbReference type="SAM" id="MobiDB-lite"/>
    </source>
</evidence>
<evidence type="ECO:0000313" key="2">
    <source>
        <dbReference type="EMBL" id="CDM95047.1"/>
    </source>
</evidence>
<protein>
    <submittedName>
        <fullName evidence="2">Uncharacterized protein</fullName>
    </submittedName>
</protein>
<dbReference type="AlphaFoldDB" id="A0A9P1KE95"/>
<feature type="region of interest" description="Disordered" evidence="1">
    <location>
        <begin position="143"/>
        <end position="190"/>
    </location>
</feature>
<dbReference type="Proteomes" id="UP000032946">
    <property type="component" value="Chromosome"/>
</dbReference>
<keyword evidence="3" id="KW-1185">Reference proteome</keyword>
<gene>
    <name evidence="2" type="ORF">ARTHRO_30313</name>
</gene>
<reference evidence="2 3" key="1">
    <citation type="submission" date="2014-02" db="EMBL/GenBank/DDBJ databases">
        <authorList>
            <person name="Genoscope - CEA"/>
        </authorList>
    </citation>
    <scope>NUCLEOTIDE SEQUENCE [LARGE SCALE GENOMIC DNA]</scope>
    <source>
        <strain evidence="2 3">PCC 8005</strain>
    </source>
</reference>
<dbReference type="EMBL" id="FO818640">
    <property type="protein sequence ID" value="CDM95047.1"/>
    <property type="molecule type" value="Genomic_DNA"/>
</dbReference>
<accession>A0A9P1KE95</accession>
<sequence length="298" mass="33528">MSSAHSGPYKSRLFNFLLSNYQQFSDACDRTWRNIRYATSATTQILLYPIYLILQNTPLSNFTLPTPKVSPSLSSAETTAKENPQPQPSSHPTLLLAIDNTIAEIEPQIKPVATTLFHNFHLWIFSTLNYLLKEPTDNLNPSLRVSVPLPDPWKTSKPPLPLTNSQPQFRLNSTSPKTRTPQLPPSQTLPNFPKLESQILEQLNHHQGSQLQLATSPNTPLTEGGSIAYSQKREVEDKPLWLETPAEAIGYVKHPLQSLIEWLDRVIAIAEQIIIKIVNWLKSSPHLSILQKLAPPRS</sequence>
<dbReference type="RefSeq" id="WP_008050668.1">
    <property type="nucleotide sequence ID" value="NZ_FO818640.1"/>
</dbReference>
<organism evidence="2 3">
    <name type="scientific">Limnospira indica PCC 8005</name>
    <dbReference type="NCBI Taxonomy" id="376219"/>
    <lineage>
        <taxon>Bacteria</taxon>
        <taxon>Bacillati</taxon>
        <taxon>Cyanobacteriota</taxon>
        <taxon>Cyanophyceae</taxon>
        <taxon>Oscillatoriophycideae</taxon>
        <taxon>Oscillatoriales</taxon>
        <taxon>Sirenicapillariaceae</taxon>
        <taxon>Limnospira</taxon>
    </lineage>
</organism>